<keyword evidence="2" id="KW-0812">Transmembrane</keyword>
<accession>A0A9N9FJ47</accession>
<keyword evidence="2" id="KW-1133">Transmembrane helix</keyword>
<dbReference type="AlphaFoldDB" id="A0A9N9FJ47"/>
<evidence type="ECO:0000313" key="4">
    <source>
        <dbReference type="Proteomes" id="UP000789508"/>
    </source>
</evidence>
<protein>
    <submittedName>
        <fullName evidence="3">14661_t:CDS:1</fullName>
    </submittedName>
</protein>
<proteinExistence type="predicted"/>
<sequence length="290" mass="33451">MAPEKIFILDIPTDGTPDCENRISQHRIGSDYIYVIFNSTDLFFNRTISSGLDLITFTFCENHENWPKERMSVLPAYKVNTNGSQAAAIFLSGVNDNNQNLFAHGQYNVLKFTPIIRKILNTDNAINIFIGFPKYYEIPYVNSEIQTIAKSRNPLLKNCTVLEIRPKSFIVEIETEVFTLTVTDIISAFGGFNNSIKAFYVILFGAGLISPWGCIQSFPGVKKNVKKEFRKDLVRIFPKDDEKTLKEDYLKQGLYYLKEDDEKLKELEKRHEELELFLKEYVVDIDKLLE</sequence>
<name>A0A9N9FJ47_9GLOM</name>
<evidence type="ECO:0000256" key="1">
    <source>
        <dbReference type="SAM" id="Coils"/>
    </source>
</evidence>
<dbReference type="EMBL" id="CAJVPS010001404">
    <property type="protein sequence ID" value="CAG8536688.1"/>
    <property type="molecule type" value="Genomic_DNA"/>
</dbReference>
<dbReference type="Proteomes" id="UP000789508">
    <property type="component" value="Unassembled WGS sequence"/>
</dbReference>
<keyword evidence="4" id="KW-1185">Reference proteome</keyword>
<feature type="transmembrane region" description="Helical" evidence="2">
    <location>
        <begin position="198"/>
        <end position="221"/>
    </location>
</feature>
<dbReference type="OrthoDB" id="2406474at2759"/>
<reference evidence="3" key="1">
    <citation type="submission" date="2021-06" db="EMBL/GenBank/DDBJ databases">
        <authorList>
            <person name="Kallberg Y."/>
            <person name="Tangrot J."/>
            <person name="Rosling A."/>
        </authorList>
    </citation>
    <scope>NUCLEOTIDE SEQUENCE</scope>
    <source>
        <strain evidence="3">FL130A</strain>
    </source>
</reference>
<evidence type="ECO:0000313" key="3">
    <source>
        <dbReference type="EMBL" id="CAG8536688.1"/>
    </source>
</evidence>
<comment type="caution">
    <text evidence="3">The sequence shown here is derived from an EMBL/GenBank/DDBJ whole genome shotgun (WGS) entry which is preliminary data.</text>
</comment>
<keyword evidence="2" id="KW-0472">Membrane</keyword>
<evidence type="ECO:0000256" key="2">
    <source>
        <dbReference type="SAM" id="Phobius"/>
    </source>
</evidence>
<organism evidence="3 4">
    <name type="scientific">Ambispora leptoticha</name>
    <dbReference type="NCBI Taxonomy" id="144679"/>
    <lineage>
        <taxon>Eukaryota</taxon>
        <taxon>Fungi</taxon>
        <taxon>Fungi incertae sedis</taxon>
        <taxon>Mucoromycota</taxon>
        <taxon>Glomeromycotina</taxon>
        <taxon>Glomeromycetes</taxon>
        <taxon>Archaeosporales</taxon>
        <taxon>Ambisporaceae</taxon>
        <taxon>Ambispora</taxon>
    </lineage>
</organism>
<gene>
    <name evidence="3" type="ORF">ALEPTO_LOCUS5205</name>
</gene>
<feature type="coiled-coil region" evidence="1">
    <location>
        <begin position="257"/>
        <end position="284"/>
    </location>
</feature>
<keyword evidence="1" id="KW-0175">Coiled coil</keyword>